<protein>
    <submittedName>
        <fullName evidence="3">Leucine-rich repeat extensin-like protein 5</fullName>
    </submittedName>
</protein>
<keyword evidence="2" id="KW-1185">Reference proteome</keyword>
<dbReference type="Proteomes" id="UP000000715">
    <property type="component" value="Unplaced"/>
</dbReference>
<name>A0A8U0SBY5_MUSPF</name>
<feature type="region of interest" description="Disordered" evidence="1">
    <location>
        <begin position="151"/>
        <end position="178"/>
    </location>
</feature>
<evidence type="ECO:0000256" key="1">
    <source>
        <dbReference type="SAM" id="MobiDB-lite"/>
    </source>
</evidence>
<sequence length="244" mass="25282">MAPETGSLPCPPRTPREPVTPQSEGLAKGPTSPLPSARRPGGAAVPSAAEEGRSAGPARLSSAGTRQLCGAPPEAARNKREGKALRTPLPGVPSPAREPLAPAPRGLPDRGHGARAAPRSPHEKKGETPPYSPTVSSPSAVYLTVPPAYRAPPSWTYSTSPRRERSTAAAASATKKSSHLGLACLSTPATDDRSRQPRWTEEAFLVISDNAGGTLEPPCGRSSPAGLSPPVLVRLSPCDKKQRS</sequence>
<accession>A0A8U0SBY5</accession>
<proteinExistence type="predicted"/>
<dbReference type="RefSeq" id="XP_044938852.1">
    <property type="nucleotide sequence ID" value="XM_045082917.1"/>
</dbReference>
<dbReference type="AlphaFoldDB" id="A0A8U0SBY5"/>
<evidence type="ECO:0000313" key="2">
    <source>
        <dbReference type="Proteomes" id="UP000000715"/>
    </source>
</evidence>
<dbReference type="GeneID" id="123392825"/>
<reference evidence="3" key="1">
    <citation type="submission" date="2025-08" db="UniProtKB">
        <authorList>
            <consortium name="RefSeq"/>
        </authorList>
    </citation>
    <scope>IDENTIFICATION</scope>
    <source>
        <tissue evidence="3">Brain</tissue>
    </source>
</reference>
<feature type="region of interest" description="Disordered" evidence="1">
    <location>
        <begin position="1"/>
        <end position="139"/>
    </location>
</feature>
<dbReference type="OrthoDB" id="10663457at2759"/>
<gene>
    <name evidence="3" type="primary">LOC123392825</name>
</gene>
<feature type="region of interest" description="Disordered" evidence="1">
    <location>
        <begin position="210"/>
        <end position="244"/>
    </location>
</feature>
<evidence type="ECO:0000313" key="3">
    <source>
        <dbReference type="RefSeq" id="XP_044938852.1"/>
    </source>
</evidence>
<organism evidence="2 3">
    <name type="scientific">Mustela putorius furo</name>
    <name type="common">European domestic ferret</name>
    <name type="synonym">Mustela furo</name>
    <dbReference type="NCBI Taxonomy" id="9669"/>
    <lineage>
        <taxon>Eukaryota</taxon>
        <taxon>Metazoa</taxon>
        <taxon>Chordata</taxon>
        <taxon>Craniata</taxon>
        <taxon>Vertebrata</taxon>
        <taxon>Euteleostomi</taxon>
        <taxon>Mammalia</taxon>
        <taxon>Eutheria</taxon>
        <taxon>Laurasiatheria</taxon>
        <taxon>Carnivora</taxon>
        <taxon>Caniformia</taxon>
        <taxon>Musteloidea</taxon>
        <taxon>Mustelidae</taxon>
        <taxon>Mustelinae</taxon>
        <taxon>Mustela</taxon>
    </lineage>
</organism>